<feature type="domain" description="C2H2-type" evidence="12">
    <location>
        <begin position="224"/>
        <end position="247"/>
    </location>
</feature>
<reference evidence="14" key="3">
    <citation type="submission" date="2012-09" db="EMBL/GenBank/DDBJ databases">
        <authorList>
            <consortium name="VectorBase"/>
        </authorList>
    </citation>
    <scope>NUCLEOTIDE SEQUENCE</scope>
    <source>
        <strain evidence="14">Liverpool</strain>
    </source>
</reference>
<evidence type="ECO:0000256" key="3">
    <source>
        <dbReference type="ARBA" id="ARBA00022737"/>
    </source>
</evidence>
<dbReference type="Pfam" id="PF00096">
    <property type="entry name" value="zf-C2H2"/>
    <property type="match status" value="3"/>
</dbReference>
<keyword evidence="4 10" id="KW-0863">Zinc-finger</keyword>
<evidence type="ECO:0000256" key="5">
    <source>
        <dbReference type="ARBA" id="ARBA00022833"/>
    </source>
</evidence>
<accession>Q16US8</accession>
<name>Q16US8_AEDAE</name>
<dbReference type="Gene3D" id="3.40.1800.20">
    <property type="match status" value="1"/>
</dbReference>
<dbReference type="GO" id="GO:0008270">
    <property type="term" value="F:zinc ion binding"/>
    <property type="evidence" value="ECO:0007669"/>
    <property type="project" value="UniProtKB-UniRule"/>
</dbReference>
<dbReference type="PROSITE" id="PS51915">
    <property type="entry name" value="ZAD"/>
    <property type="match status" value="1"/>
</dbReference>
<dbReference type="GO" id="GO:0010468">
    <property type="term" value="P:regulation of gene expression"/>
    <property type="evidence" value="ECO:0007669"/>
    <property type="project" value="TreeGrafter"/>
</dbReference>
<dbReference type="InterPro" id="IPR012934">
    <property type="entry name" value="Znf_AD"/>
</dbReference>
<dbReference type="Pfam" id="PF07776">
    <property type="entry name" value="zf-AD"/>
    <property type="match status" value="1"/>
</dbReference>
<dbReference type="PANTHER" id="PTHR16515:SF49">
    <property type="entry name" value="GASTRULA ZINC FINGER PROTEIN XLCGF49.1-LIKE-RELATED"/>
    <property type="match status" value="1"/>
</dbReference>
<dbReference type="Gene3D" id="3.30.160.60">
    <property type="entry name" value="Classic Zinc Finger"/>
    <property type="match status" value="4"/>
</dbReference>
<evidence type="ECO:0000256" key="10">
    <source>
        <dbReference type="PROSITE-ProRule" id="PRU00042"/>
    </source>
</evidence>
<evidence type="ECO:0000256" key="8">
    <source>
        <dbReference type="ARBA" id="ARBA00023163"/>
    </source>
</evidence>
<dbReference type="SMART" id="SM00868">
    <property type="entry name" value="zf-AD"/>
    <property type="match status" value="1"/>
</dbReference>
<dbReference type="PANTHER" id="PTHR16515">
    <property type="entry name" value="PR DOMAIN ZINC FINGER PROTEIN"/>
    <property type="match status" value="1"/>
</dbReference>
<organism evidence="14 15">
    <name type="scientific">Aedes aegypti</name>
    <name type="common">Yellowfever mosquito</name>
    <name type="synonym">Culex aegypti</name>
    <dbReference type="NCBI Taxonomy" id="7159"/>
    <lineage>
        <taxon>Eukaryota</taxon>
        <taxon>Metazoa</taxon>
        <taxon>Ecdysozoa</taxon>
        <taxon>Arthropoda</taxon>
        <taxon>Hexapoda</taxon>
        <taxon>Insecta</taxon>
        <taxon>Pterygota</taxon>
        <taxon>Neoptera</taxon>
        <taxon>Endopterygota</taxon>
        <taxon>Diptera</taxon>
        <taxon>Nematocera</taxon>
        <taxon>Culicoidea</taxon>
        <taxon>Culicidae</taxon>
        <taxon>Culicinae</taxon>
        <taxon>Aedini</taxon>
        <taxon>Aedes</taxon>
        <taxon>Stegomyia</taxon>
    </lineage>
</organism>
<feature type="binding site" evidence="11">
    <location>
        <position position="69"/>
    </location>
    <ligand>
        <name>Zn(2+)</name>
        <dbReference type="ChEBI" id="CHEBI:29105"/>
    </ligand>
</feature>
<dbReference type="SUPFAM" id="SSF57667">
    <property type="entry name" value="beta-beta-alpha zinc fingers"/>
    <property type="match status" value="2"/>
</dbReference>
<feature type="domain" description="ZAD" evidence="13">
    <location>
        <begin position="18"/>
        <end position="93"/>
    </location>
</feature>
<keyword evidence="8" id="KW-0804">Transcription</keyword>
<dbReference type="Proteomes" id="UP000682892">
    <property type="component" value="Unassembled WGS sequence"/>
</dbReference>
<reference evidence="14" key="1">
    <citation type="submission" date="2005-10" db="EMBL/GenBank/DDBJ databases">
        <authorList>
            <person name="Loftus B.J."/>
            <person name="Nene V.M."/>
            <person name="Hannick L.I."/>
            <person name="Bidwell S."/>
            <person name="Haas B."/>
            <person name="Amedeo P."/>
            <person name="Orvis J."/>
            <person name="Wortman J.R."/>
            <person name="White O.R."/>
            <person name="Salzberg S."/>
            <person name="Shumway M."/>
            <person name="Koo H."/>
            <person name="Zhao Y."/>
            <person name="Holmes M."/>
            <person name="Miller J."/>
            <person name="Schatz M."/>
            <person name="Pop M."/>
            <person name="Pai G."/>
            <person name="Utterback T."/>
            <person name="Rogers Y.-H."/>
            <person name="Kravitz S."/>
            <person name="Fraser C.M."/>
        </authorList>
    </citation>
    <scope>NUCLEOTIDE SEQUENCE</scope>
    <source>
        <strain evidence="14">Liverpool</strain>
    </source>
</reference>
<dbReference type="STRING" id="7159.Q16US8"/>
<keyword evidence="3" id="KW-0677">Repeat</keyword>
<keyword evidence="9" id="KW-0539">Nucleus</keyword>
<dbReference type="HOGENOM" id="CLU_673039_0_0_1"/>
<gene>
    <name evidence="14" type="ORF">AaeL_AAEL009798</name>
</gene>
<evidence type="ECO:0000256" key="6">
    <source>
        <dbReference type="ARBA" id="ARBA00023015"/>
    </source>
</evidence>
<sequence>MMIFLMGLYCDPSGNPNGYCRLCFSERNLVALFRYDDRPRQYLLKEISNFTGIQIEANENQPCSICWRCAVAVEDFQLFRDRCLTNDAIIRSKYSETTVKHGEAEWLISIPVSELPPDLRVDENEDKSLLEPLVKSQMCSGNDNEESISEKIEALDTEESQISKSISCHLCQHEFGSRQSLYVHFKEQHSEHGRPFKCDFCQATFKRKSHLDDHVSSHTGETRYTCKYCEAKFTRAKQLMRHRRSCHKEYPLKTEPPNIQSSLSEGQFKCKYCPKSFKHRPSLNFHVKTHYELLPFVCETCNARFAGDKGLLIHRGKHHPDTVNAFRTASPASWEPTKTLKCGFCPRYFEQQRYLSQHMKFMHPNEIDESKNPEDENTMTEADHIGKHADVHEDTDAVTIKFEVEDNDDMYGADNS</sequence>
<feature type="binding site" evidence="11">
    <location>
        <position position="66"/>
    </location>
    <ligand>
        <name>Zn(2+)</name>
        <dbReference type="ChEBI" id="CHEBI:29105"/>
    </ligand>
</feature>
<dbReference type="InterPro" id="IPR036236">
    <property type="entry name" value="Znf_C2H2_sf"/>
</dbReference>
<evidence type="ECO:0000256" key="4">
    <source>
        <dbReference type="ARBA" id="ARBA00022771"/>
    </source>
</evidence>
<comment type="subcellular location">
    <subcellularLocation>
        <location evidence="1">Nucleus</location>
    </subcellularLocation>
</comment>
<keyword evidence="7" id="KW-0238">DNA-binding</keyword>
<evidence type="ECO:0000256" key="2">
    <source>
        <dbReference type="ARBA" id="ARBA00022723"/>
    </source>
</evidence>
<dbReference type="EMBL" id="CH477614">
    <property type="protein sequence ID" value="EAT38309.1"/>
    <property type="molecule type" value="Genomic_DNA"/>
</dbReference>
<dbReference type="SMART" id="SM00355">
    <property type="entry name" value="ZnF_C2H2"/>
    <property type="match status" value="6"/>
</dbReference>
<dbReference type="eggNOG" id="KOG1721">
    <property type="taxonomic scope" value="Eukaryota"/>
</dbReference>
<keyword evidence="2 11" id="KW-0479">Metal-binding</keyword>
<evidence type="ECO:0000259" key="13">
    <source>
        <dbReference type="PROSITE" id="PS51915"/>
    </source>
</evidence>
<dbReference type="FunFam" id="3.30.160.60:FF:000145">
    <property type="entry name" value="Zinc finger protein 574"/>
    <property type="match status" value="1"/>
</dbReference>
<dbReference type="GO" id="GO:0003677">
    <property type="term" value="F:DNA binding"/>
    <property type="evidence" value="ECO:0007669"/>
    <property type="project" value="UniProtKB-KW"/>
</dbReference>
<feature type="binding site" evidence="11">
    <location>
        <position position="20"/>
    </location>
    <ligand>
        <name>Zn(2+)</name>
        <dbReference type="ChEBI" id="CHEBI:29105"/>
    </ligand>
</feature>
<dbReference type="InterPro" id="IPR013087">
    <property type="entry name" value="Znf_C2H2_type"/>
</dbReference>
<evidence type="ECO:0000256" key="7">
    <source>
        <dbReference type="ARBA" id="ARBA00023125"/>
    </source>
</evidence>
<feature type="binding site" evidence="11">
    <location>
        <position position="23"/>
    </location>
    <ligand>
        <name>Zn(2+)</name>
        <dbReference type="ChEBI" id="CHEBI:29105"/>
    </ligand>
</feature>
<feature type="domain" description="C2H2-type" evidence="12">
    <location>
        <begin position="268"/>
        <end position="295"/>
    </location>
</feature>
<dbReference type="AlphaFoldDB" id="Q16US8"/>
<evidence type="ECO:0000256" key="11">
    <source>
        <dbReference type="PROSITE-ProRule" id="PRU01263"/>
    </source>
</evidence>
<reference evidence="14" key="2">
    <citation type="journal article" date="2007" name="Science">
        <title>Genome sequence of Aedes aegypti, a major arbovirus vector.</title>
        <authorList>
            <person name="Nene V."/>
            <person name="Wortman J.R."/>
            <person name="Lawson D."/>
            <person name="Haas B."/>
            <person name="Kodira C."/>
            <person name="Tu Z.J."/>
            <person name="Loftus B."/>
            <person name="Xi Z."/>
            <person name="Megy K."/>
            <person name="Grabherr M."/>
            <person name="Ren Q."/>
            <person name="Zdobnov E.M."/>
            <person name="Lobo N.F."/>
            <person name="Campbell K.S."/>
            <person name="Brown S.E."/>
            <person name="Bonaldo M.F."/>
            <person name="Zhu J."/>
            <person name="Sinkins S.P."/>
            <person name="Hogenkamp D.G."/>
            <person name="Amedeo P."/>
            <person name="Arensburger P."/>
            <person name="Atkinson P.W."/>
            <person name="Bidwell S."/>
            <person name="Biedler J."/>
            <person name="Birney E."/>
            <person name="Bruggner R.V."/>
            <person name="Costas J."/>
            <person name="Coy M.R."/>
            <person name="Crabtree J."/>
            <person name="Crawford M."/>
            <person name="Debruyn B."/>
            <person name="Decaprio D."/>
            <person name="Eiglmeier K."/>
            <person name="Eisenstadt E."/>
            <person name="El-Dorry H."/>
            <person name="Gelbart W.M."/>
            <person name="Gomes S.L."/>
            <person name="Hammond M."/>
            <person name="Hannick L.I."/>
            <person name="Hogan J.R."/>
            <person name="Holmes M.H."/>
            <person name="Jaffe D."/>
            <person name="Johnston J.S."/>
            <person name="Kennedy R.C."/>
            <person name="Koo H."/>
            <person name="Kravitz S."/>
            <person name="Kriventseva E.V."/>
            <person name="Kulp D."/>
            <person name="Labutti K."/>
            <person name="Lee E."/>
            <person name="Li S."/>
            <person name="Lovin D.D."/>
            <person name="Mao C."/>
            <person name="Mauceli E."/>
            <person name="Menck C.F."/>
            <person name="Miller J.R."/>
            <person name="Montgomery P."/>
            <person name="Mori A."/>
            <person name="Nascimento A.L."/>
            <person name="Naveira H.F."/>
            <person name="Nusbaum C."/>
            <person name="O'leary S."/>
            <person name="Orvis J."/>
            <person name="Pertea M."/>
            <person name="Quesneville H."/>
            <person name="Reidenbach K.R."/>
            <person name="Rogers Y.H."/>
            <person name="Roth C.W."/>
            <person name="Schneider J.R."/>
            <person name="Schatz M."/>
            <person name="Shumway M."/>
            <person name="Stanke M."/>
            <person name="Stinson E.O."/>
            <person name="Tubio J.M."/>
            <person name="Vanzee J.P."/>
            <person name="Verjovski-Almeida S."/>
            <person name="Werner D."/>
            <person name="White O."/>
            <person name="Wyder S."/>
            <person name="Zeng Q."/>
            <person name="Zhao Q."/>
            <person name="Zhao Y."/>
            <person name="Hill C.A."/>
            <person name="Raikhel A.S."/>
            <person name="Soares M.B."/>
            <person name="Knudson D.L."/>
            <person name="Lee N.H."/>
            <person name="Galagan J."/>
            <person name="Salzberg S.L."/>
            <person name="Paulsen I.T."/>
            <person name="Dimopoulos G."/>
            <person name="Collins F.H."/>
            <person name="Birren B."/>
            <person name="Fraser-Liggett C.M."/>
            <person name="Severson D.W."/>
        </authorList>
    </citation>
    <scope>NUCLEOTIDE SEQUENCE [LARGE SCALE GENOMIC DNA]</scope>
    <source>
        <strain evidence="14">Liverpool</strain>
    </source>
</reference>
<protein>
    <submittedName>
        <fullName evidence="14">AAEL009798-PA</fullName>
    </submittedName>
</protein>
<dbReference type="PhylomeDB" id="Q16US8"/>
<feature type="domain" description="C2H2-type" evidence="12">
    <location>
        <begin position="196"/>
        <end position="223"/>
    </location>
</feature>
<dbReference type="SUPFAM" id="SSF57716">
    <property type="entry name" value="Glucocorticoid receptor-like (DNA-binding domain)"/>
    <property type="match status" value="1"/>
</dbReference>
<dbReference type="PaxDb" id="7159-AAEL009798-PA"/>
<evidence type="ECO:0000313" key="15">
    <source>
        <dbReference type="Proteomes" id="UP000682892"/>
    </source>
</evidence>
<evidence type="ECO:0000259" key="12">
    <source>
        <dbReference type="PROSITE" id="PS50157"/>
    </source>
</evidence>
<dbReference type="GO" id="GO:0005634">
    <property type="term" value="C:nucleus"/>
    <property type="evidence" value="ECO:0007669"/>
    <property type="project" value="UniProtKB-SubCell"/>
</dbReference>
<evidence type="ECO:0000256" key="1">
    <source>
        <dbReference type="ARBA" id="ARBA00004123"/>
    </source>
</evidence>
<keyword evidence="6" id="KW-0805">Transcription regulation</keyword>
<dbReference type="InterPro" id="IPR050331">
    <property type="entry name" value="Zinc_finger"/>
</dbReference>
<dbReference type="PROSITE" id="PS00028">
    <property type="entry name" value="ZINC_FINGER_C2H2_1"/>
    <property type="match status" value="5"/>
</dbReference>
<feature type="domain" description="C2H2-type" evidence="12">
    <location>
        <begin position="340"/>
        <end position="368"/>
    </location>
</feature>
<dbReference type="PROSITE" id="PS50157">
    <property type="entry name" value="ZINC_FINGER_C2H2_2"/>
    <property type="match status" value="4"/>
</dbReference>
<evidence type="ECO:0000256" key="9">
    <source>
        <dbReference type="ARBA" id="ARBA00023242"/>
    </source>
</evidence>
<proteinExistence type="predicted"/>
<dbReference type="VEuPathDB" id="VectorBase:AAEL009798"/>
<evidence type="ECO:0000313" key="14">
    <source>
        <dbReference type="EMBL" id="EAT38309.1"/>
    </source>
</evidence>
<keyword evidence="5 11" id="KW-0862">Zinc</keyword>
<dbReference type="OMA" id="PKQFCYD"/>